<reference evidence="2" key="2">
    <citation type="submission" date="2022-01" db="EMBL/GenBank/DDBJ databases">
        <authorList>
            <person name="Yamashiro T."/>
            <person name="Shiraishi A."/>
            <person name="Satake H."/>
            <person name="Nakayama K."/>
        </authorList>
    </citation>
    <scope>NUCLEOTIDE SEQUENCE</scope>
</reference>
<organism evidence="2 3">
    <name type="scientific">Tanacetum coccineum</name>
    <dbReference type="NCBI Taxonomy" id="301880"/>
    <lineage>
        <taxon>Eukaryota</taxon>
        <taxon>Viridiplantae</taxon>
        <taxon>Streptophyta</taxon>
        <taxon>Embryophyta</taxon>
        <taxon>Tracheophyta</taxon>
        <taxon>Spermatophyta</taxon>
        <taxon>Magnoliopsida</taxon>
        <taxon>eudicotyledons</taxon>
        <taxon>Gunneridae</taxon>
        <taxon>Pentapetalae</taxon>
        <taxon>asterids</taxon>
        <taxon>campanulids</taxon>
        <taxon>Asterales</taxon>
        <taxon>Asteraceae</taxon>
        <taxon>Asteroideae</taxon>
        <taxon>Anthemideae</taxon>
        <taxon>Anthemidinae</taxon>
        <taxon>Tanacetum</taxon>
    </lineage>
</organism>
<evidence type="ECO:0000313" key="3">
    <source>
        <dbReference type="Proteomes" id="UP001151760"/>
    </source>
</evidence>
<evidence type="ECO:0000313" key="2">
    <source>
        <dbReference type="EMBL" id="GJT28289.1"/>
    </source>
</evidence>
<keyword evidence="3" id="KW-1185">Reference proteome</keyword>
<keyword evidence="1" id="KW-0175">Coiled coil</keyword>
<name>A0ABQ5CTX9_9ASTR</name>
<accession>A0ABQ5CTX9</accession>
<evidence type="ECO:0000256" key="1">
    <source>
        <dbReference type="SAM" id="Coils"/>
    </source>
</evidence>
<sequence>MDLYHSRLTQDDVDDLIIKYKMPRDLHPRLPLEEFVMSELLDDAIDRANGDLVILDAMVWRHLDAAIDDPRHAAGSFSMDYVYWLSAHVIMLRDMPEVMGIHDFLCLPEWTEAERILPLVRLVPRFLIRLKLLRSERPLLLVPLRAMFPSVLDSRGKGIMADDDVAQSVGVSRTSPSFSHVPLFRDVSGDTIHADFFPFYADLYYATYPQDGVDGNCEFTLEEWDAPYRPTFKFPTPDEMVRVEALFEDQLTAKMSGLHSDSRLKGYEEKVDGAAGLELQVSTLKKKIKSLTKSLDNLHAEVARLSAALNQATVLEAKKDEEILRLKTTPPKVNSFLWLPVLDLSAISKHATKPLSVILQLEPKKLAHPANFPPSRDARVSPPTTKELTVTPASKSLELSANVDLTAFVDAFEHNKEMGIFVSLEDVVELVEVGSKRATSSPNDVMVTLSVGEKGDRLVPFSTAGEEAAANSSGV</sequence>
<feature type="coiled-coil region" evidence="1">
    <location>
        <begin position="274"/>
        <end position="315"/>
    </location>
</feature>
<reference evidence="2" key="1">
    <citation type="journal article" date="2022" name="Int. J. Mol. Sci.">
        <title>Draft Genome of Tanacetum Coccineum: Genomic Comparison of Closely Related Tanacetum-Family Plants.</title>
        <authorList>
            <person name="Yamashiro T."/>
            <person name="Shiraishi A."/>
            <person name="Nakayama K."/>
            <person name="Satake H."/>
        </authorList>
    </citation>
    <scope>NUCLEOTIDE SEQUENCE</scope>
</reference>
<dbReference type="Proteomes" id="UP001151760">
    <property type="component" value="Unassembled WGS sequence"/>
</dbReference>
<proteinExistence type="predicted"/>
<dbReference type="EMBL" id="BQNB010014448">
    <property type="protein sequence ID" value="GJT28289.1"/>
    <property type="molecule type" value="Genomic_DNA"/>
</dbReference>
<gene>
    <name evidence="2" type="ORF">Tco_0908564</name>
</gene>
<comment type="caution">
    <text evidence="2">The sequence shown here is derived from an EMBL/GenBank/DDBJ whole genome shotgun (WGS) entry which is preliminary data.</text>
</comment>
<protein>
    <submittedName>
        <fullName evidence="2">Uncharacterized protein</fullName>
    </submittedName>
</protein>